<organism evidence="4 5">
    <name type="scientific">Ensifer canadensis</name>
    <dbReference type="NCBI Taxonomy" id="555315"/>
    <lineage>
        <taxon>Bacteria</taxon>
        <taxon>Pseudomonadati</taxon>
        <taxon>Pseudomonadota</taxon>
        <taxon>Alphaproteobacteria</taxon>
        <taxon>Hyphomicrobiales</taxon>
        <taxon>Rhizobiaceae</taxon>
        <taxon>Sinorhizobium/Ensifer group</taxon>
        <taxon>Ensifer</taxon>
    </lineage>
</organism>
<dbReference type="Proteomes" id="UP000744980">
    <property type="component" value="Unassembled WGS sequence"/>
</dbReference>
<feature type="transmembrane region" description="Helical" evidence="2">
    <location>
        <begin position="186"/>
        <end position="206"/>
    </location>
</feature>
<evidence type="ECO:0000259" key="3">
    <source>
        <dbReference type="Pfam" id="PF20712"/>
    </source>
</evidence>
<feature type="transmembrane region" description="Helical" evidence="2">
    <location>
        <begin position="25"/>
        <end position="46"/>
    </location>
</feature>
<keyword evidence="2" id="KW-0472">Membrane</keyword>
<sequence>MFDILGTVMLGAAGAFRINTNLRKWVLITSGIVLVLAGVSLLAILFSPPYAYPYRTNLIGIGVILGLIGLFGFAAAVSSYLPEKSLNAALHPDEALLSWLKKMGEVELTLGPPTRSQAAKQEHKPYDIIEGIQSNLGHLLEYYIINKGQAKSSFRASTTSIAVGFLTIIGGIWLSYAGRLSDNSAVYISVLAGVILQFIGAAYFYLYNRSLVQLNFFFNRLALMQDTLLAIRLTESIPEGEAKHKVLEKLVFTIATRDPKTPQYVLDDPKPAPRTRTSRAKMPSADAA</sequence>
<keyword evidence="2" id="KW-0812">Transmembrane</keyword>
<feature type="region of interest" description="Disordered" evidence="1">
    <location>
        <begin position="262"/>
        <end position="288"/>
    </location>
</feature>
<dbReference type="Pfam" id="PF20712">
    <property type="entry name" value="CyanoTRADDas_TM"/>
    <property type="match status" value="1"/>
</dbReference>
<feature type="transmembrane region" description="Helical" evidence="2">
    <location>
        <begin position="58"/>
        <end position="81"/>
    </location>
</feature>
<evidence type="ECO:0000256" key="1">
    <source>
        <dbReference type="SAM" id="MobiDB-lite"/>
    </source>
</evidence>
<evidence type="ECO:0000313" key="4">
    <source>
        <dbReference type="EMBL" id="MBM3092230.1"/>
    </source>
</evidence>
<gene>
    <name evidence="4" type="ORF">GFB56_15600</name>
</gene>
<evidence type="ECO:0000313" key="5">
    <source>
        <dbReference type="Proteomes" id="UP000744980"/>
    </source>
</evidence>
<name>A0AAW4FN22_9HYPH</name>
<dbReference type="AlphaFoldDB" id="A0AAW4FN22"/>
<proteinExistence type="predicted"/>
<reference evidence="4 5" key="1">
    <citation type="submission" date="2020-01" db="EMBL/GenBank/DDBJ databases">
        <title>Draft genome assembly of Ensifer adhaerens T173.</title>
        <authorList>
            <person name="Craig J.E."/>
            <person name="Stinchcombe J.R."/>
        </authorList>
    </citation>
    <scope>NUCLEOTIDE SEQUENCE [LARGE SCALE GENOMIC DNA]</scope>
    <source>
        <strain evidence="4 5">T173</strain>
    </source>
</reference>
<dbReference type="EMBL" id="WXFA01000008">
    <property type="protein sequence ID" value="MBM3092230.1"/>
    <property type="molecule type" value="Genomic_DNA"/>
</dbReference>
<accession>A0AAW4FN22</accession>
<keyword evidence="5" id="KW-1185">Reference proteome</keyword>
<keyword evidence="2" id="KW-1133">Transmembrane helix</keyword>
<dbReference type="RefSeq" id="WP_203528215.1">
    <property type="nucleotide sequence ID" value="NZ_CP083370.1"/>
</dbReference>
<feature type="transmembrane region" description="Helical" evidence="2">
    <location>
        <begin position="154"/>
        <end position="174"/>
    </location>
</feature>
<dbReference type="InterPro" id="IPR048567">
    <property type="entry name" value="CyanoTRADDas_TM"/>
</dbReference>
<feature type="domain" description="Cyanobacterial TRADD-N associated 2 transmembrane" evidence="3">
    <location>
        <begin position="146"/>
        <end position="214"/>
    </location>
</feature>
<comment type="caution">
    <text evidence="4">The sequence shown here is derived from an EMBL/GenBank/DDBJ whole genome shotgun (WGS) entry which is preliminary data.</text>
</comment>
<protein>
    <recommendedName>
        <fullName evidence="3">Cyanobacterial TRADD-N associated 2 transmembrane domain-containing protein</fullName>
    </recommendedName>
</protein>
<evidence type="ECO:0000256" key="2">
    <source>
        <dbReference type="SAM" id="Phobius"/>
    </source>
</evidence>